<organism evidence="2 3">
    <name type="scientific">Oryza rufipogon</name>
    <name type="common">Brownbeard rice</name>
    <name type="synonym">Asian wild rice</name>
    <dbReference type="NCBI Taxonomy" id="4529"/>
    <lineage>
        <taxon>Eukaryota</taxon>
        <taxon>Viridiplantae</taxon>
        <taxon>Streptophyta</taxon>
        <taxon>Embryophyta</taxon>
        <taxon>Tracheophyta</taxon>
        <taxon>Spermatophyta</taxon>
        <taxon>Magnoliopsida</taxon>
        <taxon>Liliopsida</taxon>
        <taxon>Poales</taxon>
        <taxon>Poaceae</taxon>
        <taxon>BOP clade</taxon>
        <taxon>Oryzoideae</taxon>
        <taxon>Oryzeae</taxon>
        <taxon>Oryzinae</taxon>
        <taxon>Oryza</taxon>
    </lineage>
</organism>
<evidence type="ECO:0000256" key="1">
    <source>
        <dbReference type="SAM" id="MobiDB-lite"/>
    </source>
</evidence>
<reference evidence="2" key="2">
    <citation type="submission" date="2015-06" db="UniProtKB">
        <authorList>
            <consortium name="EnsemblPlants"/>
        </authorList>
    </citation>
    <scope>IDENTIFICATION</scope>
</reference>
<proteinExistence type="predicted"/>
<sequence length="142" mass="14722">MHDCDGGDSVDVCGRHEEVFSESMNDIGGSVEPESILPLLKSIFPPNFDASSLRFATSTSASAMPSPSSFLLISSSASSAPSLLLVVPLLDSHAPLGRMHRIMLNATTTSRQPPTVAAEEGAGGNGVTTTSSGPTLFIFNRG</sequence>
<evidence type="ECO:0000313" key="3">
    <source>
        <dbReference type="Proteomes" id="UP000008022"/>
    </source>
</evidence>
<protein>
    <submittedName>
        <fullName evidence="2">Uncharacterized protein</fullName>
    </submittedName>
</protein>
<reference evidence="3" key="1">
    <citation type="submission" date="2013-06" db="EMBL/GenBank/DDBJ databases">
        <authorList>
            <person name="Zhao Q."/>
        </authorList>
    </citation>
    <scope>NUCLEOTIDE SEQUENCE</scope>
    <source>
        <strain evidence="3">cv. W1943</strain>
    </source>
</reference>
<dbReference type="Gramene" id="ORUFI09G02250.1">
    <property type="protein sequence ID" value="ORUFI09G02250.1"/>
    <property type="gene ID" value="ORUFI09G02250"/>
</dbReference>
<feature type="region of interest" description="Disordered" evidence="1">
    <location>
        <begin position="108"/>
        <end position="134"/>
    </location>
</feature>
<dbReference type="Proteomes" id="UP000008022">
    <property type="component" value="Unassembled WGS sequence"/>
</dbReference>
<dbReference type="AlphaFoldDB" id="A0A0E0QNG7"/>
<accession>A0A0E0QNG7</accession>
<keyword evidence="3" id="KW-1185">Reference proteome</keyword>
<dbReference type="OMA" id="GRMHRIM"/>
<dbReference type="EnsemblPlants" id="ORUFI09G02250.1">
    <property type="protein sequence ID" value="ORUFI09G02250.1"/>
    <property type="gene ID" value="ORUFI09G02250"/>
</dbReference>
<dbReference type="HOGENOM" id="CLU_1996310_0_0_1"/>
<name>A0A0E0QNG7_ORYRU</name>
<evidence type="ECO:0000313" key="2">
    <source>
        <dbReference type="EnsemblPlants" id="ORUFI09G02250.1"/>
    </source>
</evidence>